<dbReference type="SUPFAM" id="SSF140996">
    <property type="entry name" value="Hermes dimerisation domain"/>
    <property type="match status" value="1"/>
</dbReference>
<feature type="domain" description="BED-type" evidence="10">
    <location>
        <begin position="70"/>
        <end position="114"/>
    </location>
</feature>
<dbReference type="Proteomes" id="UP000235392">
    <property type="component" value="Unassembled WGS sequence"/>
</dbReference>
<dbReference type="GO" id="GO:0003677">
    <property type="term" value="F:DNA binding"/>
    <property type="evidence" value="ECO:0007669"/>
    <property type="project" value="InterPro"/>
</dbReference>
<keyword evidence="7" id="KW-0539">Nucleus</keyword>
<evidence type="ECO:0000256" key="5">
    <source>
        <dbReference type="ARBA" id="ARBA00023015"/>
    </source>
</evidence>
<organism evidence="11 12">
    <name type="scientific">Puccinia coronata f. sp. avenae</name>
    <dbReference type="NCBI Taxonomy" id="200324"/>
    <lineage>
        <taxon>Eukaryota</taxon>
        <taxon>Fungi</taxon>
        <taxon>Dikarya</taxon>
        <taxon>Basidiomycota</taxon>
        <taxon>Pucciniomycotina</taxon>
        <taxon>Pucciniomycetes</taxon>
        <taxon>Pucciniales</taxon>
        <taxon>Pucciniaceae</taxon>
        <taxon>Puccinia</taxon>
    </lineage>
</organism>
<evidence type="ECO:0000256" key="9">
    <source>
        <dbReference type="SAM" id="MobiDB-lite"/>
    </source>
</evidence>
<dbReference type="PANTHER" id="PTHR46481">
    <property type="entry name" value="ZINC FINGER BED DOMAIN-CONTAINING PROTEIN 4"/>
    <property type="match status" value="1"/>
</dbReference>
<name>A0A2N5V623_9BASI</name>
<feature type="compositionally biased region" description="Polar residues" evidence="9">
    <location>
        <begin position="1"/>
        <end position="14"/>
    </location>
</feature>
<gene>
    <name evidence="11" type="ORF">PCASD_05910</name>
</gene>
<evidence type="ECO:0000256" key="3">
    <source>
        <dbReference type="ARBA" id="ARBA00022771"/>
    </source>
</evidence>
<dbReference type="InterPro" id="IPR052035">
    <property type="entry name" value="ZnF_BED_domain_contain"/>
</dbReference>
<protein>
    <recommendedName>
        <fullName evidence="10">BED-type domain-containing protein</fullName>
    </recommendedName>
</protein>
<dbReference type="InterPro" id="IPR036236">
    <property type="entry name" value="Znf_C2H2_sf"/>
</dbReference>
<keyword evidence="4" id="KW-0862">Zinc</keyword>
<dbReference type="AlphaFoldDB" id="A0A2N5V623"/>
<dbReference type="GO" id="GO:0008270">
    <property type="term" value="F:zinc ion binding"/>
    <property type="evidence" value="ECO:0007669"/>
    <property type="project" value="UniProtKB-KW"/>
</dbReference>
<evidence type="ECO:0000256" key="2">
    <source>
        <dbReference type="ARBA" id="ARBA00022723"/>
    </source>
</evidence>
<evidence type="ECO:0000256" key="7">
    <source>
        <dbReference type="ARBA" id="ARBA00023242"/>
    </source>
</evidence>
<dbReference type="GO" id="GO:0009791">
    <property type="term" value="P:post-embryonic development"/>
    <property type="evidence" value="ECO:0007669"/>
    <property type="project" value="UniProtKB-ARBA"/>
</dbReference>
<keyword evidence="5" id="KW-0805">Transcription regulation</keyword>
<dbReference type="InterPro" id="IPR012337">
    <property type="entry name" value="RNaseH-like_sf"/>
</dbReference>
<feature type="compositionally biased region" description="Polar residues" evidence="9">
    <location>
        <begin position="42"/>
        <end position="51"/>
    </location>
</feature>
<keyword evidence="3 8" id="KW-0863">Zinc-finger</keyword>
<evidence type="ECO:0000256" key="6">
    <source>
        <dbReference type="ARBA" id="ARBA00023163"/>
    </source>
</evidence>
<dbReference type="SUPFAM" id="SSF53098">
    <property type="entry name" value="Ribonuclease H-like"/>
    <property type="match status" value="1"/>
</dbReference>
<comment type="caution">
    <text evidence="11">The sequence shown here is derived from an EMBL/GenBank/DDBJ whole genome shotgun (WGS) entry which is preliminary data.</text>
</comment>
<accession>A0A2N5V623</accession>
<dbReference type="GO" id="GO:0005634">
    <property type="term" value="C:nucleus"/>
    <property type="evidence" value="ECO:0007669"/>
    <property type="project" value="UniProtKB-SubCell"/>
</dbReference>
<keyword evidence="2" id="KW-0479">Metal-binding</keyword>
<dbReference type="EMBL" id="PGCI01000048">
    <property type="protein sequence ID" value="PLW45447.1"/>
    <property type="molecule type" value="Genomic_DNA"/>
</dbReference>
<dbReference type="Pfam" id="PF02892">
    <property type="entry name" value="zf-BED"/>
    <property type="match status" value="1"/>
</dbReference>
<evidence type="ECO:0000256" key="1">
    <source>
        <dbReference type="ARBA" id="ARBA00004123"/>
    </source>
</evidence>
<evidence type="ECO:0000259" key="10">
    <source>
        <dbReference type="PROSITE" id="PS50808"/>
    </source>
</evidence>
<dbReference type="InterPro" id="IPR003656">
    <property type="entry name" value="Znf_BED"/>
</dbReference>
<evidence type="ECO:0000256" key="4">
    <source>
        <dbReference type="ARBA" id="ARBA00022833"/>
    </source>
</evidence>
<dbReference type="PANTHER" id="PTHR46481:SF10">
    <property type="entry name" value="ZINC FINGER BED DOMAIN-CONTAINING PROTEIN 39"/>
    <property type="match status" value="1"/>
</dbReference>
<evidence type="ECO:0000313" key="12">
    <source>
        <dbReference type="Proteomes" id="UP000235392"/>
    </source>
</evidence>
<dbReference type="PROSITE" id="PS50808">
    <property type="entry name" value="ZF_BED"/>
    <property type="match status" value="1"/>
</dbReference>
<sequence>MANCSPGSNTNDIQVIQPPGQELCQSHGATPTTGTTTSNQTEIESPASQTPAPAKSVSESQEESQPKKRKLTSNVWEHFTKIKDKQGKPKAQCNYCPDILSAASTGGTNHLRRHSKACLAKNGDVAPQRQALLGFTLSAQTSSNRVWVFSQEKTRKKLARMIILHEYLFSMAKHEGFIEFMQTAQPNFAMPGRKAVRSDCVNLYQTMKKIKTANMAKASQIALTTDLWSASDLTGYMVVTAHYINQKWQLTKRIIGFRPLPPPHTGQAIADRLSQTLLDWKAVNKVAFVTLDNASSNNLAMTRLQRFLDDRSHPGETTTSPYFHV</sequence>
<reference evidence="11 12" key="1">
    <citation type="submission" date="2017-11" db="EMBL/GenBank/DDBJ databases">
        <title>De novo assembly and phasing of dikaryotic genomes from two isolates of Puccinia coronata f. sp. avenae, the causal agent of oat crown rust.</title>
        <authorList>
            <person name="Miller M.E."/>
            <person name="Zhang Y."/>
            <person name="Omidvar V."/>
            <person name="Sperschneider J."/>
            <person name="Schwessinger B."/>
            <person name="Raley C."/>
            <person name="Palmer J.M."/>
            <person name="Garnica D."/>
            <person name="Upadhyaya N."/>
            <person name="Rathjen J."/>
            <person name="Taylor J.M."/>
            <person name="Park R.F."/>
            <person name="Dodds P.N."/>
            <person name="Hirsch C.D."/>
            <person name="Kianian S.F."/>
            <person name="Figueroa M."/>
        </authorList>
    </citation>
    <scope>NUCLEOTIDE SEQUENCE [LARGE SCALE GENOMIC DNA]</scope>
    <source>
        <strain evidence="11">12SD80</strain>
    </source>
</reference>
<feature type="compositionally biased region" description="Low complexity" evidence="9">
    <location>
        <begin position="30"/>
        <end position="41"/>
    </location>
</feature>
<dbReference type="SMART" id="SM00614">
    <property type="entry name" value="ZnF_BED"/>
    <property type="match status" value="1"/>
</dbReference>
<evidence type="ECO:0000256" key="8">
    <source>
        <dbReference type="PROSITE-ProRule" id="PRU00027"/>
    </source>
</evidence>
<dbReference type="SUPFAM" id="SSF57667">
    <property type="entry name" value="beta-beta-alpha zinc fingers"/>
    <property type="match status" value="1"/>
</dbReference>
<evidence type="ECO:0000313" key="11">
    <source>
        <dbReference type="EMBL" id="PLW45447.1"/>
    </source>
</evidence>
<keyword evidence="6" id="KW-0804">Transcription</keyword>
<comment type="subcellular location">
    <subcellularLocation>
        <location evidence="1">Nucleus</location>
    </subcellularLocation>
</comment>
<feature type="region of interest" description="Disordered" evidence="9">
    <location>
        <begin position="1"/>
        <end position="74"/>
    </location>
</feature>
<proteinExistence type="predicted"/>